<feature type="compositionally biased region" description="Basic and acidic residues" evidence="10">
    <location>
        <begin position="309"/>
        <end position="323"/>
    </location>
</feature>
<dbReference type="PANTHER" id="PTHR21738">
    <property type="entry name" value="RIBOSOMAL RNA PROCESSING PROTEIN 36 HOMOLOG"/>
    <property type="match status" value="1"/>
</dbReference>
<feature type="region of interest" description="Disordered" evidence="10">
    <location>
        <begin position="295"/>
        <end position="323"/>
    </location>
</feature>
<comment type="function">
    <text evidence="8 9">Component of the 90S pre-ribosome involved in the maturation of rRNAs. Required for early cleavages of the pre-RNAs in the 40S ribosomal subunit maturation pathway.</text>
</comment>
<dbReference type="AlphaFoldDB" id="A0A9W8HA64"/>
<keyword evidence="4 9" id="KW-0698">rRNA processing</keyword>
<comment type="caution">
    <text evidence="11">The sequence shown here is derived from an EMBL/GenBank/DDBJ whole genome shotgun (WGS) entry which is preliminary data.</text>
</comment>
<evidence type="ECO:0000256" key="4">
    <source>
        <dbReference type="ARBA" id="ARBA00022552"/>
    </source>
</evidence>
<keyword evidence="7 9" id="KW-0687">Ribonucleoprotein</keyword>
<dbReference type="GO" id="GO:0030686">
    <property type="term" value="C:90S preribosome"/>
    <property type="evidence" value="ECO:0007669"/>
    <property type="project" value="TreeGrafter"/>
</dbReference>
<sequence length="323" mass="37073">MPKKVASKIEQYSSSEDESSDNSYSGSEDGFSQDEGSIGGSEDEDEDEEDGSSQTKAERIRKQLANVPFDQLIRMQQQMGVKKFNRSIGLGDAKNSDTKRKVKEALRQRQGVSSKGARDSDSDSSQSSDDDSGPEVVSHKSKVTDMHRDSKKMPAMMSSKRPVSRFRQVVQTDRPQTRDPRFDGLSGNYNEDLFEKSYAFLDKQRETELDEMRQQVNKLKNKDPEEAARIQLAIGSMQSQRAAKQQKKNTQELKRRHRAKEMEAVKQGKTPYFLKKRDLKTLEVAEKFNKLKDSSKLDGYLEKRRKRNATKDHRGMPYQRREQ</sequence>
<reference evidence="11" key="1">
    <citation type="submission" date="2022-07" db="EMBL/GenBank/DDBJ databases">
        <title>Phylogenomic reconstructions and comparative analyses of Kickxellomycotina fungi.</title>
        <authorList>
            <person name="Reynolds N.K."/>
            <person name="Stajich J.E."/>
            <person name="Barry K."/>
            <person name="Grigoriev I.V."/>
            <person name="Crous P."/>
            <person name="Smith M.E."/>
        </authorList>
    </citation>
    <scope>NUCLEOTIDE SEQUENCE</scope>
    <source>
        <strain evidence="11">BCRC 34489</strain>
    </source>
</reference>
<comment type="similarity">
    <text evidence="2 9">Belongs to the RRP36 family.</text>
</comment>
<keyword evidence="3 9" id="KW-0690">Ribosome biogenesis</keyword>
<evidence type="ECO:0000256" key="3">
    <source>
        <dbReference type="ARBA" id="ARBA00022517"/>
    </source>
</evidence>
<feature type="region of interest" description="Disordered" evidence="10">
    <location>
        <begin position="84"/>
        <end position="188"/>
    </location>
</feature>
<evidence type="ECO:0000256" key="5">
    <source>
        <dbReference type="ARBA" id="ARBA00023054"/>
    </source>
</evidence>
<dbReference type="GO" id="GO:0000462">
    <property type="term" value="P:maturation of SSU-rRNA from tricistronic rRNA transcript (SSU-rRNA, 5.8S rRNA, LSU-rRNA)"/>
    <property type="evidence" value="ECO:0007669"/>
    <property type="project" value="TreeGrafter"/>
</dbReference>
<dbReference type="PANTHER" id="PTHR21738:SF0">
    <property type="entry name" value="RIBOSOMAL RNA PROCESSING PROTEIN 36 HOMOLOG"/>
    <property type="match status" value="1"/>
</dbReference>
<evidence type="ECO:0000256" key="8">
    <source>
        <dbReference type="ARBA" id="ARBA00025053"/>
    </source>
</evidence>
<feature type="region of interest" description="Disordered" evidence="10">
    <location>
        <begin position="1"/>
        <end position="66"/>
    </location>
</feature>
<accession>A0A9W8HA64</accession>
<evidence type="ECO:0000256" key="9">
    <source>
        <dbReference type="RuleBase" id="RU368027"/>
    </source>
</evidence>
<evidence type="ECO:0000256" key="2">
    <source>
        <dbReference type="ARBA" id="ARBA00009418"/>
    </source>
</evidence>
<keyword evidence="12" id="KW-1185">Reference proteome</keyword>
<dbReference type="Pfam" id="PF06102">
    <property type="entry name" value="RRP36"/>
    <property type="match status" value="1"/>
</dbReference>
<comment type="subunit">
    <text evidence="9">Associates with 90S and pre-40S pre-ribosomal particles.</text>
</comment>
<evidence type="ECO:0000313" key="12">
    <source>
        <dbReference type="Proteomes" id="UP001140172"/>
    </source>
</evidence>
<keyword evidence="6 9" id="KW-0539">Nucleus</keyword>
<comment type="subcellular location">
    <subcellularLocation>
        <location evidence="1 9">Nucleus</location>
        <location evidence="1 9">Nucleolus</location>
    </subcellularLocation>
</comment>
<evidence type="ECO:0000256" key="1">
    <source>
        <dbReference type="ARBA" id="ARBA00004604"/>
    </source>
</evidence>
<protein>
    <recommendedName>
        <fullName evidence="9">rRNA biogenesis protein RRP36</fullName>
    </recommendedName>
</protein>
<gene>
    <name evidence="11" type="primary">RRP36</name>
    <name evidence="11" type="ORF">GGI15_002903</name>
</gene>
<evidence type="ECO:0000256" key="10">
    <source>
        <dbReference type="SAM" id="MobiDB-lite"/>
    </source>
</evidence>
<dbReference type="EMBL" id="JANBUM010000174">
    <property type="protein sequence ID" value="KAJ2782473.1"/>
    <property type="molecule type" value="Genomic_DNA"/>
</dbReference>
<organism evidence="11 12">
    <name type="scientific">Coemansia interrupta</name>
    <dbReference type="NCBI Taxonomy" id="1126814"/>
    <lineage>
        <taxon>Eukaryota</taxon>
        <taxon>Fungi</taxon>
        <taxon>Fungi incertae sedis</taxon>
        <taxon>Zoopagomycota</taxon>
        <taxon>Kickxellomycotina</taxon>
        <taxon>Kickxellomycetes</taxon>
        <taxon>Kickxellales</taxon>
        <taxon>Kickxellaceae</taxon>
        <taxon>Coemansia</taxon>
    </lineage>
</organism>
<dbReference type="Proteomes" id="UP001140172">
    <property type="component" value="Unassembled WGS sequence"/>
</dbReference>
<evidence type="ECO:0000256" key="7">
    <source>
        <dbReference type="ARBA" id="ARBA00023274"/>
    </source>
</evidence>
<dbReference type="InterPro" id="IPR009292">
    <property type="entry name" value="RRP36"/>
</dbReference>
<proteinExistence type="inferred from homology"/>
<feature type="region of interest" description="Disordered" evidence="10">
    <location>
        <begin position="236"/>
        <end position="270"/>
    </location>
</feature>
<evidence type="ECO:0000256" key="6">
    <source>
        <dbReference type="ARBA" id="ARBA00023242"/>
    </source>
</evidence>
<feature type="compositionally biased region" description="Acidic residues" evidence="10">
    <location>
        <begin position="41"/>
        <end position="51"/>
    </location>
</feature>
<dbReference type="OrthoDB" id="448446at2759"/>
<dbReference type="GO" id="GO:0005730">
    <property type="term" value="C:nucleolus"/>
    <property type="evidence" value="ECO:0007669"/>
    <property type="project" value="UniProtKB-SubCell"/>
</dbReference>
<name>A0A9W8HA64_9FUNG</name>
<feature type="compositionally biased region" description="Basic and acidic residues" evidence="10">
    <location>
        <begin position="142"/>
        <end position="152"/>
    </location>
</feature>
<evidence type="ECO:0000313" key="11">
    <source>
        <dbReference type="EMBL" id="KAJ2782473.1"/>
    </source>
</evidence>
<feature type="compositionally biased region" description="Low complexity" evidence="10">
    <location>
        <begin position="21"/>
        <end position="36"/>
    </location>
</feature>
<keyword evidence="5" id="KW-0175">Coiled coil</keyword>
<feature type="compositionally biased region" description="Basic and acidic residues" evidence="10">
    <location>
        <begin position="94"/>
        <end position="107"/>
    </location>
</feature>